<comment type="caution">
    <text evidence="1">The sequence shown here is derived from an EMBL/GenBank/DDBJ whole genome shotgun (WGS) entry which is preliminary data.</text>
</comment>
<organism evidence="1 2">
    <name type="scientific">Trifolium pratense</name>
    <name type="common">Red clover</name>
    <dbReference type="NCBI Taxonomy" id="57577"/>
    <lineage>
        <taxon>Eukaryota</taxon>
        <taxon>Viridiplantae</taxon>
        <taxon>Streptophyta</taxon>
        <taxon>Embryophyta</taxon>
        <taxon>Tracheophyta</taxon>
        <taxon>Spermatophyta</taxon>
        <taxon>Magnoliopsida</taxon>
        <taxon>eudicotyledons</taxon>
        <taxon>Gunneridae</taxon>
        <taxon>Pentapetalae</taxon>
        <taxon>rosids</taxon>
        <taxon>fabids</taxon>
        <taxon>Fabales</taxon>
        <taxon>Fabaceae</taxon>
        <taxon>Papilionoideae</taxon>
        <taxon>50 kb inversion clade</taxon>
        <taxon>NPAAA clade</taxon>
        <taxon>Hologalegina</taxon>
        <taxon>IRL clade</taxon>
        <taxon>Trifolieae</taxon>
        <taxon>Trifolium</taxon>
    </lineage>
</organism>
<proteinExistence type="predicted"/>
<accession>A0ACB0LKQ3</accession>
<keyword evidence="2" id="KW-1185">Reference proteome</keyword>
<evidence type="ECO:0000313" key="2">
    <source>
        <dbReference type="Proteomes" id="UP001177021"/>
    </source>
</evidence>
<dbReference type="EMBL" id="CASHSV030000615">
    <property type="protein sequence ID" value="CAJ2669821.1"/>
    <property type="molecule type" value="Genomic_DNA"/>
</dbReference>
<evidence type="ECO:0000313" key="1">
    <source>
        <dbReference type="EMBL" id="CAJ2669821.1"/>
    </source>
</evidence>
<gene>
    <name evidence="1" type="ORF">MILVUS5_LOCUS33959</name>
</gene>
<reference evidence="1" key="1">
    <citation type="submission" date="2023-10" db="EMBL/GenBank/DDBJ databases">
        <authorList>
            <person name="Rodriguez Cubillos JULIANA M."/>
            <person name="De Vega J."/>
        </authorList>
    </citation>
    <scope>NUCLEOTIDE SEQUENCE</scope>
</reference>
<protein>
    <submittedName>
        <fullName evidence="1">Uncharacterized protein</fullName>
    </submittedName>
</protein>
<sequence>MKMAPQYLTIMIIFLSISSCLARVEPKPSLARHKSQITPNQTKTEIETQAQTRNKTMAYIESSCQGTRYPDLCMRSLASFAKYSNVVGPDHLAHIALSVSLVKALQTRGYLLKVVKEIEEINKGSEPGLAYLTMQDCEKQISDSVDQLSQAIKELRRVNKGTIIDDKMLWHISNVETWVSTALTDASYCVQSFPGHRMSKRTATIKSKAQNVAEVTSNGLALFHKYAARYKAAAAARAAKRP</sequence>
<name>A0ACB0LKQ3_TRIPR</name>
<dbReference type="Proteomes" id="UP001177021">
    <property type="component" value="Unassembled WGS sequence"/>
</dbReference>